<keyword evidence="2" id="KW-0808">Transferase</keyword>
<dbReference type="Proteomes" id="UP000547209">
    <property type="component" value="Unassembled WGS sequence"/>
</dbReference>
<reference evidence="2 3" key="1">
    <citation type="submission" date="2020-08" db="EMBL/GenBank/DDBJ databases">
        <title>Cohnella phylogeny.</title>
        <authorList>
            <person name="Dunlap C."/>
        </authorList>
    </citation>
    <scope>NUCLEOTIDE SEQUENCE [LARGE SCALE GENOMIC DNA]</scope>
    <source>
        <strain evidence="2 3">DSM 28246</strain>
    </source>
</reference>
<dbReference type="PANTHER" id="PTHR21310:SF42">
    <property type="entry name" value="BIFUNCTIONAL AAC_APH"/>
    <property type="match status" value="1"/>
</dbReference>
<dbReference type="RefSeq" id="WP_185672534.1">
    <property type="nucleotide sequence ID" value="NZ_JACJVP010000051.1"/>
</dbReference>
<sequence length="306" mass="34311">MSHSNSNLWDAEWEVSVEAAARLIGSQFPALASRPVQRLDHGWDNTVYRVGDEYVFRFPRREVAVASLRMEGQILPQLEAYIQIPYSKPLFHGEGDRDYPLPFLGYPYLPGAYPIGLTDEQRALSAGILAQFLKGLHAFPVEIARENGVQADHRNLADIAARIERMQGFLSKLTPHIEAQDRLAIAGYLDRLPTGRVRPCDVFLHGDLHFKNIVVDETGLVAGVIDWGDINIGHPACDLSIAYSYLPPHARPAFFQTYGPADEETRRLARLIAVYIPMLIWMQAIEDRADAIAEEARSNILRALAD</sequence>
<dbReference type="InterPro" id="IPR011009">
    <property type="entry name" value="Kinase-like_dom_sf"/>
</dbReference>
<dbReference type="Gene3D" id="3.30.200.20">
    <property type="entry name" value="Phosphorylase Kinase, domain 1"/>
    <property type="match status" value="1"/>
</dbReference>
<dbReference type="EMBL" id="JACJVP010000051">
    <property type="protein sequence ID" value="MBB6674673.1"/>
    <property type="molecule type" value="Genomic_DNA"/>
</dbReference>
<dbReference type="InterPro" id="IPR051678">
    <property type="entry name" value="AGP_Transferase"/>
</dbReference>
<name>A0A7X0RW06_9BACL</name>
<proteinExistence type="predicted"/>
<protein>
    <submittedName>
        <fullName evidence="2">Phosphotransferase</fullName>
    </submittedName>
</protein>
<feature type="domain" description="Aminoglycoside phosphotransferase" evidence="1">
    <location>
        <begin position="36"/>
        <end position="264"/>
    </location>
</feature>
<dbReference type="GO" id="GO:0016740">
    <property type="term" value="F:transferase activity"/>
    <property type="evidence" value="ECO:0007669"/>
    <property type="project" value="UniProtKB-KW"/>
</dbReference>
<dbReference type="Gene3D" id="3.90.1200.10">
    <property type="match status" value="1"/>
</dbReference>
<evidence type="ECO:0000313" key="3">
    <source>
        <dbReference type="Proteomes" id="UP000547209"/>
    </source>
</evidence>
<dbReference type="SUPFAM" id="SSF56112">
    <property type="entry name" value="Protein kinase-like (PK-like)"/>
    <property type="match status" value="1"/>
</dbReference>
<dbReference type="AlphaFoldDB" id="A0A7X0RW06"/>
<keyword evidence="3" id="KW-1185">Reference proteome</keyword>
<dbReference type="Pfam" id="PF01636">
    <property type="entry name" value="APH"/>
    <property type="match status" value="1"/>
</dbReference>
<evidence type="ECO:0000313" key="2">
    <source>
        <dbReference type="EMBL" id="MBB6674673.1"/>
    </source>
</evidence>
<gene>
    <name evidence="2" type="ORF">H7C19_28725</name>
</gene>
<organism evidence="2 3">
    <name type="scientific">Cohnella nanjingensis</name>
    <dbReference type="NCBI Taxonomy" id="1387779"/>
    <lineage>
        <taxon>Bacteria</taxon>
        <taxon>Bacillati</taxon>
        <taxon>Bacillota</taxon>
        <taxon>Bacilli</taxon>
        <taxon>Bacillales</taxon>
        <taxon>Paenibacillaceae</taxon>
        <taxon>Cohnella</taxon>
    </lineage>
</organism>
<evidence type="ECO:0000259" key="1">
    <source>
        <dbReference type="Pfam" id="PF01636"/>
    </source>
</evidence>
<comment type="caution">
    <text evidence="2">The sequence shown here is derived from an EMBL/GenBank/DDBJ whole genome shotgun (WGS) entry which is preliminary data.</text>
</comment>
<dbReference type="InterPro" id="IPR002575">
    <property type="entry name" value="Aminoglycoside_PTrfase"/>
</dbReference>
<dbReference type="PANTHER" id="PTHR21310">
    <property type="entry name" value="AMINOGLYCOSIDE PHOSPHOTRANSFERASE-RELATED-RELATED"/>
    <property type="match status" value="1"/>
</dbReference>
<accession>A0A7X0RW06</accession>